<dbReference type="AlphaFoldDB" id="A0A9W7BTU4"/>
<sequence length="534" mass="56855">MNNFNITQRTTPNKPPPTNLPRGYRHLFLLTVLCITISVSAAASDFETSQAAISSTPYKSIACWFGACDGAESTISLTAEPLPTDPYVPVPVSPTPAPPAKPSYEIKMTPPDATAASDAGAVEEEKKYELQLKNVPGAVIINQPFSLTVVYIDTANNVLVYDDPTGNYGQAFDVTLSIGSAEVEGDSLGSWVLNDMNFGGTLTKPLHFAVAEFDDLTLNIPSTYVYLKVEAKAFGLSFTSSISLRIIDVTLTETEEIATSFATALQEGGSTSTYDKGMNRYTADASAKTALDADGSAGDDPDVHSNFDGTFIVQDYYEDSSCSKNLMWYEYAKKDSCIASPTGNSSDIISDYNSVQVTTDKYAGTLTCKEKGISNSTSVAHNKGTITENRGQCVVVSGGGYGGAAYKKIRGVKTSVKDSAVCEGAYTPVVRVSEWFGSDGSGTCHSGQGLQPTIRLYELNKCHKVFGSTASFMFTGCYHTHSGLLNEYKTADCSGLANQREWGGTEENSCFVGTTNGWGVAGGEDISVECGVTC</sequence>
<organism evidence="3 4">
    <name type="scientific">Triparma strigata</name>
    <dbReference type="NCBI Taxonomy" id="1606541"/>
    <lineage>
        <taxon>Eukaryota</taxon>
        <taxon>Sar</taxon>
        <taxon>Stramenopiles</taxon>
        <taxon>Ochrophyta</taxon>
        <taxon>Bolidophyceae</taxon>
        <taxon>Parmales</taxon>
        <taxon>Triparmaceae</taxon>
        <taxon>Triparma</taxon>
    </lineage>
</organism>
<dbReference type="EMBL" id="BRXY01000430">
    <property type="protein sequence ID" value="GMH94321.1"/>
    <property type="molecule type" value="Genomic_DNA"/>
</dbReference>
<keyword evidence="2" id="KW-0732">Signal</keyword>
<feature type="chain" id="PRO_5040922842" evidence="2">
    <location>
        <begin position="43"/>
        <end position="534"/>
    </location>
</feature>
<feature type="region of interest" description="Disordered" evidence="1">
    <location>
        <begin position="1"/>
        <end position="20"/>
    </location>
</feature>
<keyword evidence="4" id="KW-1185">Reference proteome</keyword>
<comment type="caution">
    <text evidence="3">The sequence shown here is derived from an EMBL/GenBank/DDBJ whole genome shotgun (WGS) entry which is preliminary data.</text>
</comment>
<evidence type="ECO:0000313" key="4">
    <source>
        <dbReference type="Proteomes" id="UP001165085"/>
    </source>
</evidence>
<protein>
    <submittedName>
        <fullName evidence="3">Uncharacterized protein</fullName>
    </submittedName>
</protein>
<evidence type="ECO:0000256" key="2">
    <source>
        <dbReference type="SAM" id="SignalP"/>
    </source>
</evidence>
<dbReference type="OrthoDB" id="195150at2759"/>
<evidence type="ECO:0000313" key="3">
    <source>
        <dbReference type="EMBL" id="GMH94321.1"/>
    </source>
</evidence>
<dbReference type="Proteomes" id="UP001165085">
    <property type="component" value="Unassembled WGS sequence"/>
</dbReference>
<gene>
    <name evidence="3" type="ORF">TrST_g2684</name>
</gene>
<evidence type="ECO:0000256" key="1">
    <source>
        <dbReference type="SAM" id="MobiDB-lite"/>
    </source>
</evidence>
<name>A0A9W7BTU4_9STRA</name>
<feature type="signal peptide" evidence="2">
    <location>
        <begin position="1"/>
        <end position="42"/>
    </location>
</feature>
<accession>A0A9W7BTU4</accession>
<proteinExistence type="predicted"/>
<reference evidence="4" key="1">
    <citation type="journal article" date="2023" name="Commun. Biol.">
        <title>Genome analysis of Parmales, the sister group of diatoms, reveals the evolutionary specialization of diatoms from phago-mixotrophs to photoautotrophs.</title>
        <authorList>
            <person name="Ban H."/>
            <person name="Sato S."/>
            <person name="Yoshikawa S."/>
            <person name="Yamada K."/>
            <person name="Nakamura Y."/>
            <person name="Ichinomiya M."/>
            <person name="Sato N."/>
            <person name="Blanc-Mathieu R."/>
            <person name="Endo H."/>
            <person name="Kuwata A."/>
            <person name="Ogata H."/>
        </authorList>
    </citation>
    <scope>NUCLEOTIDE SEQUENCE [LARGE SCALE GENOMIC DNA]</scope>
    <source>
        <strain evidence="4">NIES 3701</strain>
    </source>
</reference>